<evidence type="ECO:0000256" key="6">
    <source>
        <dbReference type="PIRSR" id="PIRSR000138-1"/>
    </source>
</evidence>
<dbReference type="GO" id="GO:0004459">
    <property type="term" value="F:L-lactate dehydrogenase (NAD+) activity"/>
    <property type="evidence" value="ECO:0007669"/>
    <property type="project" value="TreeGrafter"/>
</dbReference>
<dbReference type="Proteomes" id="UP000234240">
    <property type="component" value="Unassembled WGS sequence"/>
</dbReference>
<dbReference type="Pfam" id="PF01070">
    <property type="entry name" value="FMN_dh"/>
    <property type="match status" value="1"/>
</dbReference>
<evidence type="ECO:0000256" key="5">
    <source>
        <dbReference type="ARBA" id="ARBA00024042"/>
    </source>
</evidence>
<feature type="domain" description="FMN hydroxy acid dehydrogenase" evidence="8">
    <location>
        <begin position="1"/>
        <end position="380"/>
    </location>
</feature>
<sequence>MMHNWQELRRQAQRALPAFAFSYVDGGADDEKTLAHNLAVFDRWQFAPSVLKDASRRDLRCRLGTSQLNAPLLVAPTGYNGMLRHQADLMLARAAAKHGIGHIQSTVSTASIEDVAAASSGPRWFQLYVLKDRDVTRDLLQRALRAGCEALVLSVDAVHFGNRERDKAHYRRPMKLSYTSLFDIACHPGWLCRTLIPHGMPGFGNLTRYLPPEYQKGMGAAAYFASQMDRTLSWETLAWIRDLWPGTLYVKGITHVEDVIAAKQTGADGVVLSNHGGRQLDGCISPMLILEAARHAAGPDFTLMIDSGFRRGTDVVKALALGADAVLLGRPLLYAVACGGEPRVDSTLHTLIEEIDRTVAQLGCRSLQELRQVSLLCHRSDPAG</sequence>
<feature type="binding site" evidence="7">
    <location>
        <position position="105"/>
    </location>
    <ligand>
        <name>FMN</name>
        <dbReference type="ChEBI" id="CHEBI:58210"/>
    </ligand>
</feature>
<organism evidence="9 10">
    <name type="scientific">Chimaeribacter californicus</name>
    <dbReference type="NCBI Taxonomy" id="2060067"/>
    <lineage>
        <taxon>Bacteria</taxon>
        <taxon>Pseudomonadati</taxon>
        <taxon>Pseudomonadota</taxon>
        <taxon>Gammaproteobacteria</taxon>
        <taxon>Enterobacterales</taxon>
        <taxon>Yersiniaceae</taxon>
        <taxon>Chimaeribacter</taxon>
    </lineage>
</organism>
<keyword evidence="10" id="KW-1185">Reference proteome</keyword>
<feature type="binding site" evidence="7">
    <location>
        <position position="278"/>
    </location>
    <ligand>
        <name>glyoxylate</name>
        <dbReference type="ChEBI" id="CHEBI:36655"/>
    </ligand>
</feature>
<feature type="binding site" evidence="7">
    <location>
        <begin position="329"/>
        <end position="330"/>
    </location>
    <ligand>
        <name>FMN</name>
        <dbReference type="ChEBI" id="CHEBI:58210"/>
    </ligand>
</feature>
<evidence type="ECO:0000256" key="7">
    <source>
        <dbReference type="PIRSR" id="PIRSR000138-2"/>
    </source>
</evidence>
<accession>A0A2N5E271</accession>
<dbReference type="RefSeq" id="WP_101817152.1">
    <property type="nucleotide sequence ID" value="NZ_PJZF01000013.1"/>
</dbReference>
<dbReference type="InterPro" id="IPR008259">
    <property type="entry name" value="FMN_hydac_DH_AS"/>
</dbReference>
<name>A0A2N5E271_9GAMM</name>
<dbReference type="FunFam" id="3.20.20.70:FF:000029">
    <property type="entry name" value="L-lactate dehydrogenase"/>
    <property type="match status" value="1"/>
</dbReference>
<reference evidence="9 10" key="1">
    <citation type="submission" date="2017-12" db="EMBL/GenBank/DDBJ databases">
        <title>Characterization of six clinical isolates of Enterochimera gen. nov., a novel genus of the Yersiniaciae family and the three species Enterochimera arupensis sp. nov., Enterochimera coloradensis sp. nov, and Enterochimera californica sp. nov.</title>
        <authorList>
            <person name="Rossi A."/>
            <person name="Fisher M."/>
        </authorList>
    </citation>
    <scope>NUCLEOTIDE SEQUENCE [LARGE SCALE GENOMIC DNA]</scope>
    <source>
        <strain evidence="10">2015-Iso6</strain>
    </source>
</reference>
<comment type="caution">
    <text evidence="9">The sequence shown here is derived from an EMBL/GenBank/DDBJ whole genome shotgun (WGS) entry which is preliminary data.</text>
</comment>
<evidence type="ECO:0000259" key="8">
    <source>
        <dbReference type="PROSITE" id="PS51349"/>
    </source>
</evidence>
<dbReference type="GO" id="GO:0009060">
    <property type="term" value="P:aerobic respiration"/>
    <property type="evidence" value="ECO:0007669"/>
    <property type="project" value="TreeGrafter"/>
</dbReference>
<keyword evidence="3 7" id="KW-0288">FMN</keyword>
<feature type="binding site" evidence="7">
    <location>
        <position position="23"/>
    </location>
    <ligand>
        <name>glyoxylate</name>
        <dbReference type="ChEBI" id="CHEBI:36655"/>
    </ligand>
</feature>
<gene>
    <name evidence="9" type="ORF">CYR55_14875</name>
</gene>
<feature type="binding site" evidence="7">
    <location>
        <position position="275"/>
    </location>
    <ligand>
        <name>glyoxylate</name>
        <dbReference type="ChEBI" id="CHEBI:36655"/>
    </ligand>
</feature>
<dbReference type="InterPro" id="IPR012133">
    <property type="entry name" value="Alpha-hydoxy_acid_DH_FMN"/>
</dbReference>
<feature type="binding site" evidence="7">
    <location>
        <begin position="306"/>
        <end position="310"/>
    </location>
    <ligand>
        <name>FMN</name>
        <dbReference type="ChEBI" id="CHEBI:58210"/>
    </ligand>
</feature>
<feature type="binding site" evidence="7">
    <location>
        <position position="251"/>
    </location>
    <ligand>
        <name>FMN</name>
        <dbReference type="ChEBI" id="CHEBI:58210"/>
    </ligand>
</feature>
<comment type="cofactor">
    <cofactor evidence="1">
        <name>FMN</name>
        <dbReference type="ChEBI" id="CHEBI:58210"/>
    </cofactor>
</comment>
<dbReference type="OrthoDB" id="9770452at2"/>
<dbReference type="InterPro" id="IPR000262">
    <property type="entry name" value="FMN-dep_DH"/>
</dbReference>
<comment type="similarity">
    <text evidence="5">Belongs to the FMN-dependent alpha-hydroxy acid dehydrogenase family.</text>
</comment>
<evidence type="ECO:0000256" key="1">
    <source>
        <dbReference type="ARBA" id="ARBA00001917"/>
    </source>
</evidence>
<feature type="binding site" evidence="7">
    <location>
        <position position="126"/>
    </location>
    <ligand>
        <name>FMN</name>
        <dbReference type="ChEBI" id="CHEBI:58210"/>
    </ligand>
</feature>
<dbReference type="InterPro" id="IPR013785">
    <property type="entry name" value="Aldolase_TIM"/>
</dbReference>
<keyword evidence="4" id="KW-0560">Oxidoreductase</keyword>
<dbReference type="PROSITE" id="PS51349">
    <property type="entry name" value="FMN_HYDROXY_ACID_DH_2"/>
    <property type="match status" value="1"/>
</dbReference>
<dbReference type="CDD" id="cd02809">
    <property type="entry name" value="alpha_hydroxyacid_oxid_FMN"/>
    <property type="match status" value="1"/>
</dbReference>
<dbReference type="SUPFAM" id="SSF51395">
    <property type="entry name" value="FMN-linked oxidoreductases"/>
    <property type="match status" value="1"/>
</dbReference>
<evidence type="ECO:0000313" key="9">
    <source>
        <dbReference type="EMBL" id="PLR34681.1"/>
    </source>
</evidence>
<keyword evidence="2 7" id="KW-0285">Flavoprotein</keyword>
<evidence type="ECO:0000313" key="10">
    <source>
        <dbReference type="Proteomes" id="UP000234240"/>
    </source>
</evidence>
<feature type="binding site" evidence="7">
    <location>
        <position position="128"/>
    </location>
    <ligand>
        <name>glyoxylate</name>
        <dbReference type="ChEBI" id="CHEBI:36655"/>
    </ligand>
</feature>
<dbReference type="AlphaFoldDB" id="A0A2N5E271"/>
<evidence type="ECO:0000256" key="2">
    <source>
        <dbReference type="ARBA" id="ARBA00022630"/>
    </source>
</evidence>
<dbReference type="PANTHER" id="PTHR10578:SF107">
    <property type="entry name" value="2-HYDROXYACID OXIDASE 1"/>
    <property type="match status" value="1"/>
</dbReference>
<feature type="active site" description="Proton acceptor" evidence="6">
    <location>
        <position position="275"/>
    </location>
</feature>
<dbReference type="PANTHER" id="PTHR10578">
    <property type="entry name" value="S -2-HYDROXY-ACID OXIDASE-RELATED"/>
    <property type="match status" value="1"/>
</dbReference>
<protein>
    <submittedName>
        <fullName evidence="9">Alpha-hydroxy-acid oxidizing protein</fullName>
    </submittedName>
</protein>
<dbReference type="GO" id="GO:0005886">
    <property type="term" value="C:plasma membrane"/>
    <property type="evidence" value="ECO:0007669"/>
    <property type="project" value="TreeGrafter"/>
</dbReference>
<evidence type="ECO:0000256" key="3">
    <source>
        <dbReference type="ARBA" id="ARBA00022643"/>
    </source>
</evidence>
<dbReference type="EMBL" id="PJZF01000013">
    <property type="protein sequence ID" value="PLR34681.1"/>
    <property type="molecule type" value="Genomic_DNA"/>
</dbReference>
<dbReference type="Gene3D" id="3.20.20.70">
    <property type="entry name" value="Aldolase class I"/>
    <property type="match status" value="1"/>
</dbReference>
<feature type="binding site" evidence="7">
    <location>
        <position position="273"/>
    </location>
    <ligand>
        <name>FMN</name>
        <dbReference type="ChEBI" id="CHEBI:58210"/>
    </ligand>
</feature>
<feature type="binding site" evidence="7">
    <location>
        <position position="163"/>
    </location>
    <ligand>
        <name>glyoxylate</name>
        <dbReference type="ChEBI" id="CHEBI:36655"/>
    </ligand>
</feature>
<proteinExistence type="inferred from homology"/>
<dbReference type="PROSITE" id="PS00557">
    <property type="entry name" value="FMN_HYDROXY_ACID_DH_1"/>
    <property type="match status" value="1"/>
</dbReference>
<feature type="binding site" evidence="7">
    <location>
        <begin position="76"/>
        <end position="78"/>
    </location>
    <ligand>
        <name>FMN</name>
        <dbReference type="ChEBI" id="CHEBI:58210"/>
    </ligand>
</feature>
<dbReference type="InterPro" id="IPR037396">
    <property type="entry name" value="FMN_HAD"/>
</dbReference>
<evidence type="ECO:0000256" key="4">
    <source>
        <dbReference type="ARBA" id="ARBA00023002"/>
    </source>
</evidence>
<dbReference type="PIRSF" id="PIRSF000138">
    <property type="entry name" value="Al-hdrx_acd_dh"/>
    <property type="match status" value="1"/>
</dbReference>
<dbReference type="GO" id="GO:0010181">
    <property type="term" value="F:FMN binding"/>
    <property type="evidence" value="ECO:0007669"/>
    <property type="project" value="InterPro"/>
</dbReference>